<protein>
    <submittedName>
        <fullName evidence="1">Uncharacterized protein</fullName>
    </submittedName>
</protein>
<evidence type="ECO:0000313" key="2">
    <source>
        <dbReference type="Proteomes" id="UP000015102"/>
    </source>
</evidence>
<accession>T1H0M3</accession>
<evidence type="ECO:0000313" key="1">
    <source>
        <dbReference type="EnsemblMetazoa" id="MESCA009704-PA"/>
    </source>
</evidence>
<organism evidence="1 2">
    <name type="scientific">Megaselia scalaris</name>
    <name type="common">Humpbacked fly</name>
    <name type="synonym">Phora scalaris</name>
    <dbReference type="NCBI Taxonomy" id="36166"/>
    <lineage>
        <taxon>Eukaryota</taxon>
        <taxon>Metazoa</taxon>
        <taxon>Ecdysozoa</taxon>
        <taxon>Arthropoda</taxon>
        <taxon>Hexapoda</taxon>
        <taxon>Insecta</taxon>
        <taxon>Pterygota</taxon>
        <taxon>Neoptera</taxon>
        <taxon>Endopterygota</taxon>
        <taxon>Diptera</taxon>
        <taxon>Brachycera</taxon>
        <taxon>Muscomorpha</taxon>
        <taxon>Platypezoidea</taxon>
        <taxon>Phoridae</taxon>
        <taxon>Megaseliini</taxon>
        <taxon>Megaselia</taxon>
    </lineage>
</organism>
<reference evidence="2" key="1">
    <citation type="submission" date="2013-02" db="EMBL/GenBank/DDBJ databases">
        <authorList>
            <person name="Hughes D."/>
        </authorList>
    </citation>
    <scope>NUCLEOTIDE SEQUENCE</scope>
    <source>
        <strain>Durham</strain>
        <strain evidence="2">NC isolate 2 -- Noor lab</strain>
    </source>
</reference>
<sequence length="63" mass="7425">MKERSRRGTNFLRILLITTRYDAISFLVLEKAACDIGLQANEERSNTYFLMEKKQAIEDWVKV</sequence>
<keyword evidence="2" id="KW-1185">Reference proteome</keyword>
<dbReference type="Proteomes" id="UP000015102">
    <property type="component" value="Unassembled WGS sequence"/>
</dbReference>
<dbReference type="HOGENOM" id="CLU_2888304_0_0_1"/>
<dbReference type="EnsemblMetazoa" id="MESCA009704-RA">
    <property type="protein sequence ID" value="MESCA009704-PA"/>
    <property type="gene ID" value="MESCA009704"/>
</dbReference>
<dbReference type="AlphaFoldDB" id="T1H0M3"/>
<reference evidence="1" key="2">
    <citation type="submission" date="2015-06" db="UniProtKB">
        <authorList>
            <consortium name="EnsemblMetazoa"/>
        </authorList>
    </citation>
    <scope>IDENTIFICATION</scope>
</reference>
<proteinExistence type="predicted"/>
<name>T1H0M3_MEGSC</name>
<dbReference type="EMBL" id="CAQQ02375232">
    <property type="status" value="NOT_ANNOTATED_CDS"/>
    <property type="molecule type" value="Genomic_DNA"/>
</dbReference>